<evidence type="ECO:0000256" key="4">
    <source>
        <dbReference type="ARBA" id="ARBA00037918"/>
    </source>
</evidence>
<protein>
    <recommendedName>
        <fullName evidence="6">Glycerol dehydrogenase</fullName>
        <ecNumber evidence="5">1.1.1.6</ecNumber>
    </recommendedName>
</protein>
<dbReference type="EC" id="1.1.1.6" evidence="5"/>
<accession>V6YYR6</accession>
<evidence type="ECO:0000313" key="9">
    <source>
        <dbReference type="EMBL" id="ESV53820.1"/>
    </source>
</evidence>
<dbReference type="eggNOG" id="COG0371">
    <property type="taxonomic scope" value="Bacteria"/>
</dbReference>
<dbReference type="SUPFAM" id="SSF56796">
    <property type="entry name" value="Dehydroquinate synthase-like"/>
    <property type="match status" value="1"/>
</dbReference>
<keyword evidence="1" id="KW-0479">Metal-binding</keyword>
<evidence type="ECO:0000256" key="3">
    <source>
        <dbReference type="ARBA" id="ARBA00023027"/>
    </source>
</evidence>
<dbReference type="GO" id="GO:0008888">
    <property type="term" value="F:glycerol dehydrogenase (NAD+) activity"/>
    <property type="evidence" value="ECO:0007669"/>
    <property type="project" value="UniProtKB-EC"/>
</dbReference>
<evidence type="ECO:0000256" key="1">
    <source>
        <dbReference type="ARBA" id="ARBA00022723"/>
    </source>
</evidence>
<dbReference type="EMBL" id="ANQC01000010">
    <property type="protein sequence ID" value="ESV53820.1"/>
    <property type="molecule type" value="Genomic_DNA"/>
</dbReference>
<dbReference type="Gene3D" id="3.40.50.1970">
    <property type="match status" value="1"/>
</dbReference>
<evidence type="ECO:0000256" key="7">
    <source>
        <dbReference type="ARBA" id="ARBA00049006"/>
    </source>
</evidence>
<evidence type="ECO:0000256" key="5">
    <source>
        <dbReference type="ARBA" id="ARBA00039147"/>
    </source>
</evidence>
<dbReference type="PANTHER" id="PTHR43616">
    <property type="entry name" value="GLYCEROL DEHYDROGENASE"/>
    <property type="match status" value="1"/>
</dbReference>
<evidence type="ECO:0000256" key="2">
    <source>
        <dbReference type="ARBA" id="ARBA00023002"/>
    </source>
</evidence>
<sequence>MVRHVVRQSPSEYINEAGILQALPEILHNKRLIRPVIVTDKTVEKAIAPYLPKAFLTDNPLVYFKGNCTFEEIDRLCDILAPYDSIIAFGGGQLMDTVKVVSDKLNIFLINIQTLPSNCAALTSKSIIYASSTHEKVANKRQQKPVDMVIIEPELLRRASKAYILSGIGDTLAKYYEIRRRLTLDKIIHVTAAIGRLYIETCRKIMLFLEDFNEISDIEWHNALDTIFLVAASVDGIADQDGRSVDAHAFHNAYVKVIEGRRPTHGEIVSLGSLFQILLEDLQESRELALEIDQFYKKLVYQGNSKSWEQ</sequence>
<dbReference type="Gene3D" id="1.20.1090.10">
    <property type="entry name" value="Dehydroquinate synthase-like - alpha domain"/>
    <property type="match status" value="1"/>
</dbReference>
<dbReference type="GO" id="GO:0046872">
    <property type="term" value="F:metal ion binding"/>
    <property type="evidence" value="ECO:0007669"/>
    <property type="project" value="UniProtKB-KW"/>
</dbReference>
<comment type="catalytic activity">
    <reaction evidence="7">
        <text>glycerol + NAD(+) = dihydroxyacetone + NADH + H(+)</text>
        <dbReference type="Rhea" id="RHEA:13769"/>
        <dbReference type="ChEBI" id="CHEBI:15378"/>
        <dbReference type="ChEBI" id="CHEBI:16016"/>
        <dbReference type="ChEBI" id="CHEBI:17754"/>
        <dbReference type="ChEBI" id="CHEBI:57540"/>
        <dbReference type="ChEBI" id="CHEBI:57945"/>
        <dbReference type="EC" id="1.1.1.6"/>
    </reaction>
</comment>
<feature type="domain" description="Alcohol dehydrogenase iron-type/glycerol dehydrogenase GldA" evidence="8">
    <location>
        <begin position="10"/>
        <end position="153"/>
    </location>
</feature>
<dbReference type="InterPro" id="IPR001670">
    <property type="entry name" value="ADH_Fe/GldA"/>
</dbReference>
<evidence type="ECO:0000256" key="6">
    <source>
        <dbReference type="ARBA" id="ARBA00040132"/>
    </source>
</evidence>
<dbReference type="PANTHER" id="PTHR43616:SF5">
    <property type="entry name" value="GLYCEROL DEHYDROGENASE 1"/>
    <property type="match status" value="1"/>
</dbReference>
<comment type="pathway">
    <text evidence="4">Polyol metabolism; glycerol fermentation; glycerone phosphate from glycerol (oxidative route): step 1/2.</text>
</comment>
<organism evidence="9 10">
    <name type="scientific">Streptococcus agalactiae LMG 14747</name>
    <dbReference type="NCBI Taxonomy" id="1154860"/>
    <lineage>
        <taxon>Bacteria</taxon>
        <taxon>Bacillati</taxon>
        <taxon>Bacillota</taxon>
        <taxon>Bacilli</taxon>
        <taxon>Lactobacillales</taxon>
        <taxon>Streptococcaceae</taxon>
        <taxon>Streptococcus</taxon>
    </lineage>
</organism>
<proteinExistence type="predicted"/>
<dbReference type="Pfam" id="PF00465">
    <property type="entry name" value="Fe-ADH"/>
    <property type="match status" value="1"/>
</dbReference>
<gene>
    <name evidence="9" type="ORF">SAG0136_00780</name>
</gene>
<evidence type="ECO:0000259" key="8">
    <source>
        <dbReference type="Pfam" id="PF00465"/>
    </source>
</evidence>
<dbReference type="Proteomes" id="UP000018482">
    <property type="component" value="Unassembled WGS sequence"/>
</dbReference>
<keyword evidence="3" id="KW-0520">NAD</keyword>
<evidence type="ECO:0000313" key="10">
    <source>
        <dbReference type="Proteomes" id="UP000018482"/>
    </source>
</evidence>
<dbReference type="InterPro" id="IPR016205">
    <property type="entry name" value="Glycerol_DH"/>
</dbReference>
<keyword evidence="2" id="KW-0560">Oxidoreductase</keyword>
<comment type="caution">
    <text evidence="9">The sequence shown here is derived from an EMBL/GenBank/DDBJ whole genome shotgun (WGS) entry which is preliminary data.</text>
</comment>
<reference evidence="9 10" key="1">
    <citation type="submission" date="2013-05" db="EMBL/GenBank/DDBJ databases">
        <authorList>
            <person name="Richards V.P."/>
            <person name="Durkin S.A.S."/>
            <person name="Kim M."/>
            <person name="Pavinski Bitar P.D."/>
            <person name="Stanhope M.J."/>
            <person name="Town C.D."/>
            <person name="Venter J.C."/>
        </authorList>
    </citation>
    <scope>NUCLEOTIDE SEQUENCE [LARGE SCALE GENOMIC DNA]</scope>
    <source>
        <strain evidence="9 10">LMG 14747</strain>
    </source>
</reference>
<name>V6YYR6_STRAG</name>
<dbReference type="AlphaFoldDB" id="V6YYR6"/>